<evidence type="ECO:0000313" key="3">
    <source>
        <dbReference type="Proteomes" id="UP000247647"/>
    </source>
</evidence>
<dbReference type="PANTHER" id="PTHR36986:SF1">
    <property type="entry name" value="UPF0643 PROTEIN PB2B2.08"/>
    <property type="match status" value="1"/>
</dbReference>
<dbReference type="Proteomes" id="UP000247647">
    <property type="component" value="Unassembled WGS sequence"/>
</dbReference>
<dbReference type="SUPFAM" id="SSF54909">
    <property type="entry name" value="Dimeric alpha+beta barrel"/>
    <property type="match status" value="1"/>
</dbReference>
<accession>A0A318YYE6</accession>
<keyword evidence="3" id="KW-1185">Reference proteome</keyword>
<reference evidence="2" key="1">
    <citation type="submission" date="2016-12" db="EMBL/GenBank/DDBJ databases">
        <title>The genomes of Aspergillus section Nigri reveals drivers in fungal speciation.</title>
        <authorList>
            <consortium name="DOE Joint Genome Institute"/>
            <person name="Vesth T.C."/>
            <person name="Nybo J."/>
            <person name="Theobald S."/>
            <person name="Brandl J."/>
            <person name="Frisvad J.C."/>
            <person name="Nielsen K.F."/>
            <person name="Lyhne E.K."/>
            <person name="Kogle M.E."/>
            <person name="Kuo A."/>
            <person name="Riley R."/>
            <person name="Clum A."/>
            <person name="Nolan M."/>
            <person name="Lipzen A."/>
            <person name="Salamov A."/>
            <person name="Henrissat B."/>
            <person name="Wiebenga A."/>
            <person name="De Vries R.P."/>
            <person name="Grigoriev I.V."/>
            <person name="Mortensen U.H."/>
            <person name="Andersen M.R."/>
            <person name="Baker S.E."/>
        </authorList>
    </citation>
    <scope>NUCLEOTIDE SEQUENCE [LARGE SCALE GENOMIC DNA]</scope>
    <source>
        <strain evidence="2">CBS 115656</strain>
    </source>
</reference>
<sequence>MSPSITSPRPSTPETQHQRLKPSPPPPTNILLNHHTLLTTNPEAFKFQAAASLQLRLNPTIPNNSSLIPPPLDTNLIISPYNTPHHLLDLQTLNPASQLLAKALTLFHPIRPDYATAPYTESFNWDSVFGFLRKQAKSEGYTWGKRHENIFYVVVFRSTLTADADGEKLHVLDEMSLREAVAGGGLLKYWFGNVDGERRGLATCVWRSREDARKGGSGPWHRRARGAAREMYERIEFTTLKLVVGEDEEGNWGWEFGESAMKISLAAFADRKTFLNPEWTAKRAALPA</sequence>
<dbReference type="AlphaFoldDB" id="A0A318YYE6"/>
<organism evidence="2 3">
    <name type="scientific">Aspergillus neoniger (strain CBS 115656)</name>
    <dbReference type="NCBI Taxonomy" id="1448310"/>
    <lineage>
        <taxon>Eukaryota</taxon>
        <taxon>Fungi</taxon>
        <taxon>Dikarya</taxon>
        <taxon>Ascomycota</taxon>
        <taxon>Pezizomycotina</taxon>
        <taxon>Eurotiomycetes</taxon>
        <taxon>Eurotiomycetidae</taxon>
        <taxon>Eurotiales</taxon>
        <taxon>Aspergillaceae</taxon>
        <taxon>Aspergillus</taxon>
        <taxon>Aspergillus subgen. Circumdati</taxon>
    </lineage>
</organism>
<protein>
    <submittedName>
        <fullName evidence="2">Uncharacterized protein</fullName>
    </submittedName>
</protein>
<feature type="compositionally biased region" description="Low complexity" evidence="1">
    <location>
        <begin position="1"/>
        <end position="15"/>
    </location>
</feature>
<name>A0A318YYE6_ASPNB</name>
<dbReference type="RefSeq" id="XP_025485463.1">
    <property type="nucleotide sequence ID" value="XM_025626471.1"/>
</dbReference>
<proteinExistence type="predicted"/>
<dbReference type="PANTHER" id="PTHR36986">
    <property type="entry name" value="UPF0643 PROTEIN PB2B2.08"/>
    <property type="match status" value="1"/>
</dbReference>
<evidence type="ECO:0000256" key="1">
    <source>
        <dbReference type="SAM" id="MobiDB-lite"/>
    </source>
</evidence>
<dbReference type="EMBL" id="KZ821445">
    <property type="protein sequence ID" value="PYH39985.1"/>
    <property type="molecule type" value="Genomic_DNA"/>
</dbReference>
<dbReference type="GeneID" id="37128927"/>
<gene>
    <name evidence="2" type="ORF">BO87DRAFT_411892</name>
</gene>
<dbReference type="OrthoDB" id="2140489at2759"/>
<dbReference type="InterPro" id="IPR011008">
    <property type="entry name" value="Dimeric_a/b-barrel"/>
</dbReference>
<feature type="region of interest" description="Disordered" evidence="1">
    <location>
        <begin position="1"/>
        <end position="27"/>
    </location>
</feature>
<evidence type="ECO:0000313" key="2">
    <source>
        <dbReference type="EMBL" id="PYH39985.1"/>
    </source>
</evidence>